<protein>
    <submittedName>
        <fullName evidence="3">Uncharacterized protein</fullName>
    </submittedName>
</protein>
<sequence length="685" mass="77130">MQSLFNDNVELQRQVAQLELVARQLPTKDATIASLRHDVLHLRNESLRLHEAMDTLTSRPLFGDQSTVQKLLVQLADVEGHASVLAAQLDNETHHKQVIERQNAALKRRLRSMEAQVHELGSAEAAIRLERDELQLQYNRVALQVTLLQDPSNELLVAALAHVTKCATSNPHVVGFLDDDVLEPHESPSSGITLETRNSQQITPSHISSMLQLLREADHKVTVLKALNDDLLDELNQMQAHHALEVAYWQAHSANKLQRNRTTMESNMAMTATRGSVKQRPRSTHLAKSNVASSQPRHDHAVTERDETPNGMPAGSFLDHAVVHASSHLVEDVEFQVTVLSMLISASTTARDQHSPPPMSNDGRLRNSNGGSRRPPTMSLVYSFLGFQHVTVDMLMIPGQSQRGKHVYVPIQGPTRHFPVRMDGPMTLFLQTYAIHMQIGERVAHVSVTDALRQRPYGVVSVEVVQRRKQVELHEVTNEEEEDCEEDEEEEEVVGRLVVQVCQSHAQDKPSVPVLLSSGAVGMAASTKWLVPLCRQFQHTTQDTTTAAWVDVAALAFVLFTDARFFLYRDRILEHSDVHAWARLEADECAAYVTSTTQHDGMLSDDQVERLLWTWTWETDWLAIEPAWRRLVQRRGKTMKVFAADIMAIEHTRRTGTDERHPASPMMASWTSVDTYLRTLTQHIA</sequence>
<dbReference type="OrthoDB" id="69018at2759"/>
<feature type="region of interest" description="Disordered" evidence="2">
    <location>
        <begin position="347"/>
        <end position="374"/>
    </location>
</feature>
<accession>W4FFZ8</accession>
<dbReference type="GeneID" id="20819535"/>
<feature type="compositionally biased region" description="Polar residues" evidence="2">
    <location>
        <begin position="286"/>
        <end position="295"/>
    </location>
</feature>
<dbReference type="EMBL" id="KI913223">
    <property type="protein sequence ID" value="ETV65794.1"/>
    <property type="molecule type" value="Genomic_DNA"/>
</dbReference>
<reference evidence="3" key="1">
    <citation type="submission" date="2013-12" db="EMBL/GenBank/DDBJ databases">
        <title>The Genome Sequence of Aphanomyces astaci APO3.</title>
        <authorList>
            <consortium name="The Broad Institute Genomics Platform"/>
            <person name="Russ C."/>
            <person name="Tyler B."/>
            <person name="van West P."/>
            <person name="Dieguez-Uribeondo J."/>
            <person name="Young S.K."/>
            <person name="Zeng Q."/>
            <person name="Gargeya S."/>
            <person name="Fitzgerald M."/>
            <person name="Abouelleil A."/>
            <person name="Alvarado L."/>
            <person name="Chapman S.B."/>
            <person name="Gainer-Dewar J."/>
            <person name="Goldberg J."/>
            <person name="Griggs A."/>
            <person name="Gujja S."/>
            <person name="Hansen M."/>
            <person name="Howarth C."/>
            <person name="Imamovic A."/>
            <person name="Ireland A."/>
            <person name="Larimer J."/>
            <person name="McCowan C."/>
            <person name="Murphy C."/>
            <person name="Pearson M."/>
            <person name="Poon T.W."/>
            <person name="Priest M."/>
            <person name="Roberts A."/>
            <person name="Saif S."/>
            <person name="Shea T."/>
            <person name="Sykes S."/>
            <person name="Wortman J."/>
            <person name="Nusbaum C."/>
            <person name="Birren B."/>
        </authorList>
    </citation>
    <scope>NUCLEOTIDE SEQUENCE [LARGE SCALE GENOMIC DNA]</scope>
    <source>
        <strain evidence="3">APO3</strain>
    </source>
</reference>
<keyword evidence="1" id="KW-0175">Coiled coil</keyword>
<feature type="coiled-coil region" evidence="1">
    <location>
        <begin position="89"/>
        <end position="123"/>
    </location>
</feature>
<dbReference type="RefSeq" id="XP_009844657.1">
    <property type="nucleotide sequence ID" value="XM_009846355.1"/>
</dbReference>
<name>W4FFZ8_APHAT</name>
<organism evidence="3">
    <name type="scientific">Aphanomyces astaci</name>
    <name type="common">Crayfish plague agent</name>
    <dbReference type="NCBI Taxonomy" id="112090"/>
    <lineage>
        <taxon>Eukaryota</taxon>
        <taxon>Sar</taxon>
        <taxon>Stramenopiles</taxon>
        <taxon>Oomycota</taxon>
        <taxon>Saprolegniomycetes</taxon>
        <taxon>Saprolegniales</taxon>
        <taxon>Verrucalvaceae</taxon>
        <taxon>Aphanomyces</taxon>
    </lineage>
</organism>
<evidence type="ECO:0000313" key="3">
    <source>
        <dbReference type="EMBL" id="ETV65794.1"/>
    </source>
</evidence>
<feature type="compositionally biased region" description="Low complexity" evidence="2">
    <location>
        <begin position="360"/>
        <end position="374"/>
    </location>
</feature>
<dbReference type="VEuPathDB" id="FungiDB:H257_17539"/>
<proteinExistence type="predicted"/>
<gene>
    <name evidence="3" type="ORF">H257_17539</name>
</gene>
<feature type="compositionally biased region" description="Basic and acidic residues" evidence="2">
    <location>
        <begin position="296"/>
        <end position="308"/>
    </location>
</feature>
<feature type="region of interest" description="Disordered" evidence="2">
    <location>
        <begin position="271"/>
        <end position="314"/>
    </location>
</feature>
<evidence type="ECO:0000256" key="1">
    <source>
        <dbReference type="SAM" id="Coils"/>
    </source>
</evidence>
<dbReference type="AlphaFoldDB" id="W4FFZ8"/>
<evidence type="ECO:0000256" key="2">
    <source>
        <dbReference type="SAM" id="MobiDB-lite"/>
    </source>
</evidence>